<dbReference type="PROSITE" id="PS51257">
    <property type="entry name" value="PROKAR_LIPOPROTEIN"/>
    <property type="match status" value="1"/>
</dbReference>
<keyword evidence="2" id="KW-0560">Oxidoreductase</keyword>
<dbReference type="AlphaFoldDB" id="A0A376J207"/>
<dbReference type="InterPro" id="IPR036291">
    <property type="entry name" value="NAD(P)-bd_dom_sf"/>
</dbReference>
<sequence>MKTGSEFHVGIVGLGSMGMGAALSCVRAGLSTWGADLNSNACATLKRGRCLRGF</sequence>
<dbReference type="InterPro" id="IPR002204">
    <property type="entry name" value="3-OH-isobutyrate_DH-rel_CS"/>
</dbReference>
<evidence type="ECO:0000313" key="2">
    <source>
        <dbReference type="EMBL" id="STE53723.1"/>
    </source>
</evidence>
<organism evidence="2 3">
    <name type="scientific">Escherichia coli</name>
    <dbReference type="NCBI Taxonomy" id="562"/>
    <lineage>
        <taxon>Bacteria</taxon>
        <taxon>Pseudomonadati</taxon>
        <taxon>Pseudomonadota</taxon>
        <taxon>Gammaproteobacteria</taxon>
        <taxon>Enterobacterales</taxon>
        <taxon>Enterobacteriaceae</taxon>
        <taxon>Escherichia</taxon>
    </lineage>
</organism>
<dbReference type="Gene3D" id="3.40.50.720">
    <property type="entry name" value="NAD(P)-binding Rossmann-like Domain"/>
    <property type="match status" value="1"/>
</dbReference>
<gene>
    <name evidence="2" type="ORF">NCTC10764_00362</name>
</gene>
<dbReference type="GO" id="GO:0016491">
    <property type="term" value="F:oxidoreductase activity"/>
    <property type="evidence" value="ECO:0007669"/>
    <property type="project" value="UniProtKB-KW"/>
</dbReference>
<feature type="domain" description="6-phosphogluconate dehydrogenase NADP-binding" evidence="1">
    <location>
        <begin position="9"/>
        <end position="46"/>
    </location>
</feature>
<dbReference type="InterPro" id="IPR006115">
    <property type="entry name" value="6PGDH_NADP-bd"/>
</dbReference>
<dbReference type="GO" id="GO:0016054">
    <property type="term" value="P:organic acid catabolic process"/>
    <property type="evidence" value="ECO:0007669"/>
    <property type="project" value="UniProtKB-ARBA"/>
</dbReference>
<reference evidence="2 3" key="1">
    <citation type="submission" date="2018-06" db="EMBL/GenBank/DDBJ databases">
        <authorList>
            <consortium name="Pathogen Informatics"/>
            <person name="Doyle S."/>
        </authorList>
    </citation>
    <scope>NUCLEOTIDE SEQUENCE [LARGE SCALE GENOMIC DNA]</scope>
    <source>
        <strain evidence="2 3">NCTC10764</strain>
    </source>
</reference>
<dbReference type="Proteomes" id="UP000255201">
    <property type="component" value="Unassembled WGS sequence"/>
</dbReference>
<proteinExistence type="predicted"/>
<protein>
    <submittedName>
        <fullName evidence="2">Oxidoreductase YgbJ</fullName>
        <ecNumber evidence="2">1.1.-.-</ecNumber>
    </submittedName>
</protein>
<dbReference type="EC" id="1.1.-.-" evidence="2"/>
<dbReference type="PROSITE" id="PS00895">
    <property type="entry name" value="3_HYDROXYISOBUT_DH"/>
    <property type="match status" value="1"/>
</dbReference>
<evidence type="ECO:0000259" key="1">
    <source>
        <dbReference type="Pfam" id="PF03446"/>
    </source>
</evidence>
<dbReference type="Pfam" id="PF03446">
    <property type="entry name" value="NAD_binding_2"/>
    <property type="match status" value="1"/>
</dbReference>
<dbReference type="EMBL" id="UFZL01000001">
    <property type="protein sequence ID" value="STE53723.1"/>
    <property type="molecule type" value="Genomic_DNA"/>
</dbReference>
<accession>A0A376J207</accession>
<dbReference type="SUPFAM" id="SSF51735">
    <property type="entry name" value="NAD(P)-binding Rossmann-fold domains"/>
    <property type="match status" value="1"/>
</dbReference>
<evidence type="ECO:0000313" key="3">
    <source>
        <dbReference type="Proteomes" id="UP000255201"/>
    </source>
</evidence>
<name>A0A376J207_ECOLX</name>
<dbReference type="GO" id="GO:0050661">
    <property type="term" value="F:NADP binding"/>
    <property type="evidence" value="ECO:0007669"/>
    <property type="project" value="InterPro"/>
</dbReference>